<evidence type="ECO:0000256" key="9">
    <source>
        <dbReference type="ARBA" id="ARBA00023242"/>
    </source>
</evidence>
<evidence type="ECO:0000256" key="8">
    <source>
        <dbReference type="ARBA" id="ARBA00023235"/>
    </source>
</evidence>
<evidence type="ECO:0000259" key="12">
    <source>
        <dbReference type="PROSITE" id="PS51192"/>
    </source>
</evidence>
<dbReference type="GO" id="GO:0043138">
    <property type="term" value="F:3'-5' DNA helicase activity"/>
    <property type="evidence" value="ECO:0007669"/>
    <property type="project" value="UniProtKB-EC"/>
</dbReference>
<keyword evidence="8" id="KW-0413">Isomerase</keyword>
<gene>
    <name evidence="14" type="ORF">PHATRDRAFT_18280</name>
</gene>
<dbReference type="InterPro" id="IPR036388">
    <property type="entry name" value="WH-like_DNA-bd_sf"/>
</dbReference>
<dbReference type="OrthoDB" id="10261556at2759"/>
<dbReference type="Pfam" id="PF16124">
    <property type="entry name" value="RecQ_Zn_bind"/>
    <property type="match status" value="1"/>
</dbReference>
<dbReference type="eggNOG" id="KOG0351">
    <property type="taxonomic scope" value="Eukaryota"/>
</dbReference>
<dbReference type="STRING" id="556484.B7FSW6"/>
<dbReference type="KEGG" id="pti:PHATRDRAFT_18280"/>
<dbReference type="InParanoid" id="B7FSW6"/>
<dbReference type="InterPro" id="IPR002464">
    <property type="entry name" value="DNA/RNA_helicase_DEAH_CS"/>
</dbReference>
<evidence type="ECO:0000256" key="4">
    <source>
        <dbReference type="ARBA" id="ARBA00022801"/>
    </source>
</evidence>
<dbReference type="PaxDb" id="2850-Phatr18280"/>
<comment type="catalytic activity">
    <reaction evidence="11">
        <text>ATP + H2O = ADP + phosphate + H(+)</text>
        <dbReference type="Rhea" id="RHEA:13065"/>
        <dbReference type="ChEBI" id="CHEBI:15377"/>
        <dbReference type="ChEBI" id="CHEBI:15378"/>
        <dbReference type="ChEBI" id="CHEBI:30616"/>
        <dbReference type="ChEBI" id="CHEBI:43474"/>
        <dbReference type="ChEBI" id="CHEBI:456216"/>
    </reaction>
</comment>
<dbReference type="GO" id="GO:0003677">
    <property type="term" value="F:DNA binding"/>
    <property type="evidence" value="ECO:0007669"/>
    <property type="project" value="UniProtKB-KW"/>
</dbReference>
<dbReference type="Gene3D" id="3.40.50.300">
    <property type="entry name" value="P-loop containing nucleotide triphosphate hydrolases"/>
    <property type="match status" value="2"/>
</dbReference>
<feature type="domain" description="Helicase ATP-binding" evidence="12">
    <location>
        <begin position="22"/>
        <end position="200"/>
    </location>
</feature>
<keyword evidence="9 11" id="KW-0539">Nucleus</keyword>
<feature type="non-terminal residue" evidence="14">
    <location>
        <position position="504"/>
    </location>
</feature>
<keyword evidence="15" id="KW-1185">Reference proteome</keyword>
<dbReference type="GO" id="GO:0005634">
    <property type="term" value="C:nucleus"/>
    <property type="evidence" value="ECO:0007669"/>
    <property type="project" value="UniProtKB-SubCell"/>
</dbReference>
<dbReference type="Pfam" id="PF00271">
    <property type="entry name" value="Helicase_C"/>
    <property type="match status" value="1"/>
</dbReference>
<protein>
    <recommendedName>
        <fullName evidence="11">ATP-dependent DNA helicase</fullName>
        <ecNumber evidence="11">5.6.2.4</ecNumber>
    </recommendedName>
</protein>
<dbReference type="Pfam" id="PF00270">
    <property type="entry name" value="DEAD"/>
    <property type="match status" value="1"/>
</dbReference>
<dbReference type="InterPro" id="IPR032284">
    <property type="entry name" value="RecQ_Zn-bd"/>
</dbReference>
<dbReference type="InterPro" id="IPR018982">
    <property type="entry name" value="RQC_domain"/>
</dbReference>
<evidence type="ECO:0000313" key="15">
    <source>
        <dbReference type="Proteomes" id="UP000000759"/>
    </source>
</evidence>
<keyword evidence="4 11" id="KW-0378">Hydrolase</keyword>
<feature type="domain" description="Helicase C-terminal" evidence="13">
    <location>
        <begin position="222"/>
        <end position="379"/>
    </location>
</feature>
<dbReference type="SMART" id="SM00490">
    <property type="entry name" value="HELICc"/>
    <property type="match status" value="1"/>
</dbReference>
<dbReference type="Proteomes" id="UP000000759">
    <property type="component" value="Chromosome 2"/>
</dbReference>
<comment type="catalytic activity">
    <reaction evidence="10 11">
        <text>Couples ATP hydrolysis with the unwinding of duplex DNA by translocating in the 3'-5' direction.</text>
        <dbReference type="EC" id="5.6.2.4"/>
    </reaction>
</comment>
<accession>B7FSW6</accession>
<dbReference type="HOGENOM" id="CLU_001103_12_3_1"/>
<evidence type="ECO:0000256" key="2">
    <source>
        <dbReference type="ARBA" id="ARBA00005446"/>
    </source>
</evidence>
<dbReference type="GO" id="GO:0009378">
    <property type="term" value="F:four-way junction helicase activity"/>
    <property type="evidence" value="ECO:0007669"/>
    <property type="project" value="TreeGrafter"/>
</dbReference>
<comment type="subcellular location">
    <subcellularLocation>
        <location evidence="1 11">Nucleus</location>
    </subcellularLocation>
</comment>
<dbReference type="PROSITE" id="PS51192">
    <property type="entry name" value="HELICASE_ATP_BIND_1"/>
    <property type="match status" value="1"/>
</dbReference>
<dbReference type="CDD" id="cd17920">
    <property type="entry name" value="DEXHc_RecQ"/>
    <property type="match status" value="1"/>
</dbReference>
<dbReference type="InterPro" id="IPR004589">
    <property type="entry name" value="DNA_helicase_ATP-dep_RecQ"/>
</dbReference>
<dbReference type="SUPFAM" id="SSF52540">
    <property type="entry name" value="P-loop containing nucleoside triphosphate hydrolases"/>
    <property type="match status" value="1"/>
</dbReference>
<dbReference type="EMBL" id="CM000606">
    <property type="protein sequence ID" value="EEC50551.1"/>
    <property type="molecule type" value="Genomic_DNA"/>
</dbReference>
<dbReference type="GO" id="GO:0006260">
    <property type="term" value="P:DNA replication"/>
    <property type="evidence" value="ECO:0007669"/>
    <property type="project" value="InterPro"/>
</dbReference>
<dbReference type="InterPro" id="IPR011545">
    <property type="entry name" value="DEAD/DEAH_box_helicase_dom"/>
</dbReference>
<dbReference type="Pfam" id="PF09382">
    <property type="entry name" value="RQC"/>
    <property type="match status" value="1"/>
</dbReference>
<dbReference type="EC" id="5.6.2.4" evidence="11"/>
<dbReference type="PROSITE" id="PS00690">
    <property type="entry name" value="DEAH_ATP_HELICASE"/>
    <property type="match status" value="1"/>
</dbReference>
<dbReference type="InterPro" id="IPR027417">
    <property type="entry name" value="P-loop_NTPase"/>
</dbReference>
<dbReference type="InterPro" id="IPR001650">
    <property type="entry name" value="Helicase_C-like"/>
</dbReference>
<dbReference type="GO" id="GO:0000724">
    <property type="term" value="P:double-strand break repair via homologous recombination"/>
    <property type="evidence" value="ECO:0007669"/>
    <property type="project" value="TreeGrafter"/>
</dbReference>
<keyword evidence="7" id="KW-0238">DNA-binding</keyword>
<keyword evidence="6 11" id="KW-0067">ATP-binding</keyword>
<evidence type="ECO:0000313" key="14">
    <source>
        <dbReference type="EMBL" id="EEC50551.1"/>
    </source>
</evidence>
<dbReference type="GO" id="GO:0005737">
    <property type="term" value="C:cytoplasm"/>
    <property type="evidence" value="ECO:0007669"/>
    <property type="project" value="TreeGrafter"/>
</dbReference>
<organism evidence="14 15">
    <name type="scientific">Phaeodactylum tricornutum (strain CCAP 1055/1)</name>
    <dbReference type="NCBI Taxonomy" id="556484"/>
    <lineage>
        <taxon>Eukaryota</taxon>
        <taxon>Sar</taxon>
        <taxon>Stramenopiles</taxon>
        <taxon>Ochrophyta</taxon>
        <taxon>Bacillariophyta</taxon>
        <taxon>Bacillariophyceae</taxon>
        <taxon>Bacillariophycidae</taxon>
        <taxon>Naviculales</taxon>
        <taxon>Phaeodactylaceae</taxon>
        <taxon>Phaeodactylum</taxon>
    </lineage>
</organism>
<dbReference type="InterPro" id="IPR014001">
    <property type="entry name" value="Helicase_ATP-bd"/>
</dbReference>
<sequence>MVAENRRKFGHQEFRAGQQKIIKNAIQGCDIFVLMPTGGGKSLCYQLPAWCCPGLAVVISPLLSLIQDQVQALTQLGIEAVFLASTQDYQTEQMDITRRLNETTAHGGVKLLYITPEKLNNSTMIQNIIRRLCNKNLISRFVVDEAHCLSDWGHDFRPDYMRLDSVRREYPNVPLMALTATANEKVVNDAIRALGMKNEYRYQSSFNRSNLHYEVRKKDGQTLEVIADYIASRPKESGVVYCLSRKDCEKTSQKLQEIARQRPGCNRIRISFYHADLDPHEREQRHREWSNGGVSVLCATVAFGMGIDKPDVRYVIHYSMPKSITHYYQESGRAGRDGDDADCILYYHYKDKKILENLITKSSKNPHSQTTRRQIDQLYGCVQYCEDLFRCRRTMQLEFFGEHFERGKCNKTCDNCKAGRTPDRRDLTEDAKTIINLHTDVSKQKRNGTTLHQITELFRGSKSQAAVKFIDVKKLPGYGAGRNYKKFEIDKIVHALIFERTLVE</sequence>
<dbReference type="GeneID" id="7197491"/>
<dbReference type="Gene3D" id="1.10.10.10">
    <property type="entry name" value="Winged helix-like DNA-binding domain superfamily/Winged helix DNA-binding domain"/>
    <property type="match status" value="1"/>
</dbReference>
<dbReference type="GO" id="GO:0005694">
    <property type="term" value="C:chromosome"/>
    <property type="evidence" value="ECO:0007669"/>
    <property type="project" value="TreeGrafter"/>
</dbReference>
<evidence type="ECO:0000256" key="11">
    <source>
        <dbReference type="RuleBase" id="RU364117"/>
    </source>
</evidence>
<dbReference type="GO" id="GO:0005524">
    <property type="term" value="F:ATP binding"/>
    <property type="evidence" value="ECO:0007669"/>
    <property type="project" value="UniProtKB-KW"/>
</dbReference>
<evidence type="ECO:0000256" key="1">
    <source>
        <dbReference type="ARBA" id="ARBA00004123"/>
    </source>
</evidence>
<dbReference type="AlphaFoldDB" id="B7FSW6"/>
<dbReference type="PANTHER" id="PTHR13710">
    <property type="entry name" value="DNA HELICASE RECQ FAMILY MEMBER"/>
    <property type="match status" value="1"/>
</dbReference>
<comment type="similarity">
    <text evidence="2 11">Belongs to the helicase family. RecQ subfamily.</text>
</comment>
<name>B7FSW6_PHATC</name>
<evidence type="ECO:0000256" key="6">
    <source>
        <dbReference type="ARBA" id="ARBA00022840"/>
    </source>
</evidence>
<dbReference type="RefSeq" id="XP_002177737.1">
    <property type="nucleotide sequence ID" value="XM_002177701.1"/>
</dbReference>
<dbReference type="InterPro" id="IPR036390">
    <property type="entry name" value="WH_DNA-bd_sf"/>
</dbReference>
<dbReference type="NCBIfam" id="TIGR00614">
    <property type="entry name" value="recQ_fam"/>
    <property type="match status" value="1"/>
</dbReference>
<keyword evidence="3 11" id="KW-0547">Nucleotide-binding</keyword>
<evidence type="ECO:0000256" key="7">
    <source>
        <dbReference type="ARBA" id="ARBA00023125"/>
    </source>
</evidence>
<evidence type="ECO:0000256" key="5">
    <source>
        <dbReference type="ARBA" id="ARBA00022806"/>
    </source>
</evidence>
<dbReference type="PANTHER" id="PTHR13710:SF153">
    <property type="entry name" value="RECQ-LIKE DNA HELICASE BLM"/>
    <property type="match status" value="1"/>
</dbReference>
<dbReference type="CDD" id="cd18794">
    <property type="entry name" value="SF2_C_RecQ"/>
    <property type="match status" value="1"/>
</dbReference>
<proteinExistence type="inferred from homology"/>
<dbReference type="FunFam" id="3.40.50.300:FF:001975">
    <property type="entry name" value="ATP-dependent DNA helicase"/>
    <property type="match status" value="1"/>
</dbReference>
<evidence type="ECO:0000256" key="3">
    <source>
        <dbReference type="ARBA" id="ARBA00022741"/>
    </source>
</evidence>
<keyword evidence="5 11" id="KW-0347">Helicase</keyword>
<reference evidence="15" key="2">
    <citation type="submission" date="2008-08" db="EMBL/GenBank/DDBJ databases">
        <authorList>
            <consortium name="Diatom Consortium"/>
            <person name="Grigoriev I."/>
            <person name="Grimwood J."/>
            <person name="Kuo A."/>
            <person name="Otillar R.P."/>
            <person name="Salamov A."/>
            <person name="Detter J.C."/>
            <person name="Lindquist E."/>
            <person name="Shapiro H."/>
            <person name="Lucas S."/>
            <person name="Glavina del Rio T."/>
            <person name="Pitluck S."/>
            <person name="Rokhsar D."/>
            <person name="Bowler C."/>
        </authorList>
    </citation>
    <scope>GENOME REANNOTATION</scope>
    <source>
        <strain evidence="15">CCAP 1055/1</strain>
    </source>
</reference>
<evidence type="ECO:0000256" key="10">
    <source>
        <dbReference type="ARBA" id="ARBA00034617"/>
    </source>
</evidence>
<dbReference type="SMART" id="SM00487">
    <property type="entry name" value="DEXDc"/>
    <property type="match status" value="1"/>
</dbReference>
<evidence type="ECO:0000259" key="13">
    <source>
        <dbReference type="PROSITE" id="PS51194"/>
    </source>
</evidence>
<dbReference type="GO" id="GO:0016887">
    <property type="term" value="F:ATP hydrolysis activity"/>
    <property type="evidence" value="ECO:0007669"/>
    <property type="project" value="RHEA"/>
</dbReference>
<dbReference type="PROSITE" id="PS51194">
    <property type="entry name" value="HELICASE_CTER"/>
    <property type="match status" value="1"/>
</dbReference>
<dbReference type="FunFam" id="3.40.50.300:FF:000296">
    <property type="entry name" value="ATP-dependent DNA helicase RecQ"/>
    <property type="match status" value="1"/>
</dbReference>
<dbReference type="SUPFAM" id="SSF46785">
    <property type="entry name" value="Winged helix' DNA-binding domain"/>
    <property type="match status" value="1"/>
</dbReference>
<reference evidence="14 15" key="1">
    <citation type="journal article" date="2008" name="Nature">
        <title>The Phaeodactylum genome reveals the evolutionary history of diatom genomes.</title>
        <authorList>
            <person name="Bowler C."/>
            <person name="Allen A.E."/>
            <person name="Badger J.H."/>
            <person name="Grimwood J."/>
            <person name="Jabbari K."/>
            <person name="Kuo A."/>
            <person name="Maheswari U."/>
            <person name="Martens C."/>
            <person name="Maumus F."/>
            <person name="Otillar R.P."/>
            <person name="Rayko E."/>
            <person name="Salamov A."/>
            <person name="Vandepoele K."/>
            <person name="Beszteri B."/>
            <person name="Gruber A."/>
            <person name="Heijde M."/>
            <person name="Katinka M."/>
            <person name="Mock T."/>
            <person name="Valentin K."/>
            <person name="Verret F."/>
            <person name="Berges J.A."/>
            <person name="Brownlee C."/>
            <person name="Cadoret J.P."/>
            <person name="Chiovitti A."/>
            <person name="Choi C.J."/>
            <person name="Coesel S."/>
            <person name="De Martino A."/>
            <person name="Detter J.C."/>
            <person name="Durkin C."/>
            <person name="Falciatore A."/>
            <person name="Fournet J."/>
            <person name="Haruta M."/>
            <person name="Huysman M.J."/>
            <person name="Jenkins B.D."/>
            <person name="Jiroutova K."/>
            <person name="Jorgensen R.E."/>
            <person name="Joubert Y."/>
            <person name="Kaplan A."/>
            <person name="Kroger N."/>
            <person name="Kroth P.G."/>
            <person name="La Roche J."/>
            <person name="Lindquist E."/>
            <person name="Lommer M."/>
            <person name="Martin-Jezequel V."/>
            <person name="Lopez P.J."/>
            <person name="Lucas S."/>
            <person name="Mangogna M."/>
            <person name="McGinnis K."/>
            <person name="Medlin L.K."/>
            <person name="Montsant A."/>
            <person name="Oudot-Le Secq M.P."/>
            <person name="Napoli C."/>
            <person name="Obornik M."/>
            <person name="Parker M.S."/>
            <person name="Petit J.L."/>
            <person name="Porcel B.M."/>
            <person name="Poulsen N."/>
            <person name="Robison M."/>
            <person name="Rychlewski L."/>
            <person name="Rynearson T.A."/>
            <person name="Schmutz J."/>
            <person name="Shapiro H."/>
            <person name="Siaut M."/>
            <person name="Stanley M."/>
            <person name="Sussman M.R."/>
            <person name="Taylor A.R."/>
            <person name="Vardi A."/>
            <person name="von Dassow P."/>
            <person name="Vyverman W."/>
            <person name="Willis A."/>
            <person name="Wyrwicz L.S."/>
            <person name="Rokhsar D.S."/>
            <person name="Weissenbach J."/>
            <person name="Armbrust E.V."/>
            <person name="Green B.R."/>
            <person name="Van de Peer Y."/>
            <person name="Grigoriev I.V."/>
        </authorList>
    </citation>
    <scope>NUCLEOTIDE SEQUENCE [LARGE SCALE GENOMIC DNA]</scope>
    <source>
        <strain evidence="14 15">CCAP 1055/1</strain>
    </source>
</reference>